<gene>
    <name evidence="2" type="ORF">RND81_05G150400</name>
</gene>
<feature type="region of interest" description="Disordered" evidence="1">
    <location>
        <begin position="19"/>
        <end position="53"/>
    </location>
</feature>
<keyword evidence="3" id="KW-1185">Reference proteome</keyword>
<name>A0AAW1KSU5_SAPOF</name>
<dbReference type="Proteomes" id="UP001443914">
    <property type="component" value="Unassembled WGS sequence"/>
</dbReference>
<evidence type="ECO:0000313" key="3">
    <source>
        <dbReference type="Proteomes" id="UP001443914"/>
    </source>
</evidence>
<proteinExistence type="predicted"/>
<evidence type="ECO:0000256" key="1">
    <source>
        <dbReference type="SAM" id="MobiDB-lite"/>
    </source>
</evidence>
<sequence>MRYNNFKDLKDLTTVGTCIKDDPRKGNMAKPTSRTYQGSSSRSVPSSSKIEGTNSINTLDTLVAVGSIPKPKRNFDPLHMSYADALTRLVKNNYLQLLGPTPEPPANKQSPRWDATVYCNYHQGKGHSTEECLKLKHVIQDLFDSGKLPRPKAPPLSNTNNPSGNHAVFVGSIPIIDYSRLLSPAEP</sequence>
<protein>
    <submittedName>
        <fullName evidence="2">Uncharacterized protein</fullName>
    </submittedName>
</protein>
<comment type="caution">
    <text evidence="2">The sequence shown here is derived from an EMBL/GenBank/DDBJ whole genome shotgun (WGS) entry which is preliminary data.</text>
</comment>
<evidence type="ECO:0000313" key="2">
    <source>
        <dbReference type="EMBL" id="KAK9725521.1"/>
    </source>
</evidence>
<organism evidence="2 3">
    <name type="scientific">Saponaria officinalis</name>
    <name type="common">Common soapwort</name>
    <name type="synonym">Lychnis saponaria</name>
    <dbReference type="NCBI Taxonomy" id="3572"/>
    <lineage>
        <taxon>Eukaryota</taxon>
        <taxon>Viridiplantae</taxon>
        <taxon>Streptophyta</taxon>
        <taxon>Embryophyta</taxon>
        <taxon>Tracheophyta</taxon>
        <taxon>Spermatophyta</taxon>
        <taxon>Magnoliopsida</taxon>
        <taxon>eudicotyledons</taxon>
        <taxon>Gunneridae</taxon>
        <taxon>Pentapetalae</taxon>
        <taxon>Caryophyllales</taxon>
        <taxon>Caryophyllaceae</taxon>
        <taxon>Caryophylleae</taxon>
        <taxon>Saponaria</taxon>
    </lineage>
</organism>
<feature type="compositionally biased region" description="Low complexity" evidence="1">
    <location>
        <begin position="39"/>
        <end position="48"/>
    </location>
</feature>
<dbReference type="AlphaFoldDB" id="A0AAW1KSU5"/>
<reference evidence="2" key="1">
    <citation type="submission" date="2024-03" db="EMBL/GenBank/DDBJ databases">
        <title>WGS assembly of Saponaria officinalis var. Norfolk2.</title>
        <authorList>
            <person name="Jenkins J."/>
            <person name="Shu S."/>
            <person name="Grimwood J."/>
            <person name="Barry K."/>
            <person name="Goodstein D."/>
            <person name="Schmutz J."/>
            <person name="Leebens-Mack J."/>
            <person name="Osbourn A."/>
        </authorList>
    </citation>
    <scope>NUCLEOTIDE SEQUENCE [LARGE SCALE GENOMIC DNA]</scope>
    <source>
        <strain evidence="2">JIC</strain>
    </source>
</reference>
<dbReference type="EMBL" id="JBDFQZ010000005">
    <property type="protein sequence ID" value="KAK9725521.1"/>
    <property type="molecule type" value="Genomic_DNA"/>
</dbReference>
<accession>A0AAW1KSU5</accession>